<dbReference type="InterPro" id="IPR011333">
    <property type="entry name" value="SKP1/BTB/POZ_sf"/>
</dbReference>
<dbReference type="InterPro" id="IPR016073">
    <property type="entry name" value="Skp1_comp_POZ"/>
</dbReference>
<evidence type="ECO:0000313" key="6">
    <source>
        <dbReference type="EMBL" id="KAK4535626.1"/>
    </source>
</evidence>
<evidence type="ECO:0008006" key="8">
    <source>
        <dbReference type="Google" id="ProtNLM"/>
    </source>
</evidence>
<dbReference type="CDD" id="cd18322">
    <property type="entry name" value="BTB_POZ_SKP1"/>
    <property type="match status" value="1"/>
</dbReference>
<dbReference type="InterPro" id="IPR016072">
    <property type="entry name" value="Skp1_comp_dimer"/>
</dbReference>
<evidence type="ECO:0000256" key="1">
    <source>
        <dbReference type="ARBA" id="ARBA00009993"/>
    </source>
</evidence>
<feature type="domain" description="SKP1 component dimerisation" evidence="4">
    <location>
        <begin position="158"/>
        <end position="204"/>
    </location>
</feature>
<comment type="similarity">
    <text evidence="1">Belongs to the SKP1 family.</text>
</comment>
<feature type="region of interest" description="Disordered" evidence="3">
    <location>
        <begin position="190"/>
        <end position="209"/>
    </location>
</feature>
<dbReference type="Pfam" id="PF01466">
    <property type="entry name" value="Skp1"/>
    <property type="match status" value="1"/>
</dbReference>
<dbReference type="InterPro" id="IPR001232">
    <property type="entry name" value="SKP1-like"/>
</dbReference>
<dbReference type="GO" id="GO:0006511">
    <property type="term" value="P:ubiquitin-dependent protein catabolic process"/>
    <property type="evidence" value="ECO:0007669"/>
    <property type="project" value="InterPro"/>
</dbReference>
<comment type="caution">
    <text evidence="6">The sequence shown here is derived from an EMBL/GenBank/DDBJ whole genome shotgun (WGS) entry which is preliminary data.</text>
</comment>
<dbReference type="SMART" id="SM00512">
    <property type="entry name" value="Skp1"/>
    <property type="match status" value="1"/>
</dbReference>
<organism evidence="6 7">
    <name type="scientific">Cyanidium caldarium</name>
    <name type="common">Red alga</name>
    <dbReference type="NCBI Taxonomy" id="2771"/>
    <lineage>
        <taxon>Eukaryota</taxon>
        <taxon>Rhodophyta</taxon>
        <taxon>Bangiophyceae</taxon>
        <taxon>Cyanidiales</taxon>
        <taxon>Cyanidiaceae</taxon>
        <taxon>Cyanidium</taxon>
    </lineage>
</organism>
<feature type="domain" description="SKP1 component POZ" evidence="5">
    <location>
        <begin position="60"/>
        <end position="120"/>
    </location>
</feature>
<evidence type="ECO:0000256" key="2">
    <source>
        <dbReference type="ARBA" id="ARBA00022786"/>
    </source>
</evidence>
<feature type="compositionally biased region" description="Low complexity" evidence="3">
    <location>
        <begin position="12"/>
        <end position="25"/>
    </location>
</feature>
<evidence type="ECO:0000256" key="3">
    <source>
        <dbReference type="SAM" id="MobiDB-lite"/>
    </source>
</evidence>
<evidence type="ECO:0000313" key="7">
    <source>
        <dbReference type="Proteomes" id="UP001301350"/>
    </source>
</evidence>
<dbReference type="SUPFAM" id="SSF81382">
    <property type="entry name" value="Skp1 dimerisation domain-like"/>
    <property type="match status" value="1"/>
</dbReference>
<evidence type="ECO:0000259" key="5">
    <source>
        <dbReference type="Pfam" id="PF03931"/>
    </source>
</evidence>
<dbReference type="FunFam" id="3.30.710.10:FF:000026">
    <property type="entry name" value="E3 ubiquitin ligase complex SCF subunit"/>
    <property type="match status" value="1"/>
</dbReference>
<dbReference type="PANTHER" id="PTHR11165">
    <property type="entry name" value="SKP1"/>
    <property type="match status" value="1"/>
</dbReference>
<feature type="region of interest" description="Disordered" evidence="3">
    <location>
        <begin position="1"/>
        <end position="58"/>
    </location>
</feature>
<sequence length="209" mass="23091">MVRKSFKKKAGESAAAAASSSRAAAGTSNNNDDNSAPVDVKAEATTAPLPRASAAPTERAIRLRSAEGTVFTVEDSTARMSAFIRNMLEFVGDEDDSAVPLEDIDAKTLAKVIEYCRYHAQADRPKEEKVQWDRDFLRVDQSLLFSLTLAANFLDIPDLLELCCRHIADMIRGKTPEQIRAAFNIENDFTPEEEEQVRAENAWAEADTH</sequence>
<reference evidence="6 7" key="1">
    <citation type="submission" date="2022-07" db="EMBL/GenBank/DDBJ databases">
        <title>Genome-wide signatures of adaptation to extreme environments.</title>
        <authorList>
            <person name="Cho C.H."/>
            <person name="Yoon H.S."/>
        </authorList>
    </citation>
    <scope>NUCLEOTIDE SEQUENCE [LARGE SCALE GENOMIC DNA]</scope>
    <source>
        <strain evidence="6 7">DBV 063 E5</strain>
    </source>
</reference>
<dbReference type="Pfam" id="PF03931">
    <property type="entry name" value="Skp1_POZ"/>
    <property type="match status" value="1"/>
</dbReference>
<evidence type="ECO:0000259" key="4">
    <source>
        <dbReference type="Pfam" id="PF01466"/>
    </source>
</evidence>
<keyword evidence="7" id="KW-1185">Reference proteome</keyword>
<dbReference type="Proteomes" id="UP001301350">
    <property type="component" value="Unassembled WGS sequence"/>
</dbReference>
<keyword evidence="2" id="KW-0833">Ubl conjugation pathway</keyword>
<dbReference type="Gene3D" id="3.30.710.10">
    <property type="entry name" value="Potassium Channel Kv1.1, Chain A"/>
    <property type="match status" value="1"/>
</dbReference>
<dbReference type="InterPro" id="IPR036296">
    <property type="entry name" value="SKP1-like_dim_sf"/>
</dbReference>
<dbReference type="SUPFAM" id="SSF54695">
    <property type="entry name" value="POZ domain"/>
    <property type="match status" value="1"/>
</dbReference>
<protein>
    <recommendedName>
        <fullName evidence="8">SKP1-like protein</fullName>
    </recommendedName>
</protein>
<dbReference type="InterPro" id="IPR016897">
    <property type="entry name" value="SKP1"/>
</dbReference>
<gene>
    <name evidence="6" type="ORF">CDCA_CDCA05G1651</name>
</gene>
<dbReference type="EMBL" id="JANCYW010000005">
    <property type="protein sequence ID" value="KAK4535626.1"/>
    <property type="molecule type" value="Genomic_DNA"/>
</dbReference>
<proteinExistence type="inferred from homology"/>
<dbReference type="AlphaFoldDB" id="A0AAV9ITY0"/>
<accession>A0AAV9ITY0</accession>
<name>A0AAV9ITY0_CYACA</name>